<dbReference type="AlphaFoldDB" id="A0A674MJK0"/>
<dbReference type="GO" id="GO:0007498">
    <property type="term" value="P:mesoderm development"/>
    <property type="evidence" value="ECO:0007669"/>
    <property type="project" value="UniProtKB-ARBA"/>
</dbReference>
<evidence type="ECO:0000256" key="7">
    <source>
        <dbReference type="ARBA" id="ARBA00022692"/>
    </source>
</evidence>
<dbReference type="GO" id="GO:0005007">
    <property type="term" value="F:fibroblast growth factor receptor activity"/>
    <property type="evidence" value="ECO:0007669"/>
    <property type="project" value="InterPro"/>
</dbReference>
<evidence type="ECO:0000256" key="14">
    <source>
        <dbReference type="ARBA" id="ARBA00022843"/>
    </source>
</evidence>
<feature type="glycosylation site" description="N-linked (GlcNAc...) asparagine" evidence="29">
    <location>
        <position position="274"/>
    </location>
</feature>
<feature type="domain" description="Ig-like" evidence="34">
    <location>
        <begin position="265"/>
        <end position="367"/>
    </location>
</feature>
<evidence type="ECO:0000256" key="17">
    <source>
        <dbReference type="ARBA" id="ARBA00023136"/>
    </source>
</evidence>
<dbReference type="Gene3D" id="3.30.200.20">
    <property type="entry name" value="Phosphorylase Kinase, domain 1"/>
    <property type="match status" value="1"/>
</dbReference>
<evidence type="ECO:0000256" key="9">
    <source>
        <dbReference type="ARBA" id="ARBA00022729"/>
    </source>
</evidence>
<keyword evidence="7 32" id="KW-0812">Transmembrane</keyword>
<dbReference type="SUPFAM" id="SSF48726">
    <property type="entry name" value="Immunoglobulin"/>
    <property type="match status" value="3"/>
</dbReference>
<proteinExistence type="inferred from homology"/>
<evidence type="ECO:0000256" key="13">
    <source>
        <dbReference type="ARBA" id="ARBA00022840"/>
    </source>
</evidence>
<keyword evidence="19 28" id="KW-1015">Disulfide bond</keyword>
<gene>
    <name evidence="35" type="primary">fgfr2</name>
</gene>
<dbReference type="Proteomes" id="UP000005226">
    <property type="component" value="Chromosome 4"/>
</dbReference>
<feature type="glycosylation site" description="N-linked (GlcNAc...) asparagine" evidence="29">
    <location>
        <position position="237"/>
    </location>
</feature>
<evidence type="ECO:0000256" key="3">
    <source>
        <dbReference type="ARBA" id="ARBA00004555"/>
    </source>
</evidence>
<feature type="glycosylation site" description="N-linked (GlcNAc...) asparagine" evidence="29">
    <location>
        <position position="327"/>
    </location>
</feature>
<dbReference type="InterPro" id="IPR013783">
    <property type="entry name" value="Ig-like_fold"/>
</dbReference>
<dbReference type="PIRSF" id="PIRSF000628">
    <property type="entry name" value="FGFR"/>
    <property type="match status" value="1"/>
</dbReference>
<evidence type="ECO:0000256" key="24">
    <source>
        <dbReference type="ARBA" id="ARBA00051243"/>
    </source>
</evidence>
<dbReference type="InterPro" id="IPR007110">
    <property type="entry name" value="Ig-like_dom"/>
</dbReference>
<feature type="transmembrane region" description="Helical" evidence="32">
    <location>
        <begin position="386"/>
        <end position="406"/>
    </location>
</feature>
<feature type="glycosylation site" description="N-linked (GlcNAc...) asparagine" evidence="29">
    <location>
        <position position="306"/>
    </location>
</feature>
<dbReference type="PANTHER" id="PTHR24416:SF130">
    <property type="entry name" value="FIBROBLAST GROWTH FACTOR RECEPTOR 2"/>
    <property type="match status" value="1"/>
</dbReference>
<dbReference type="PRINTS" id="PR00109">
    <property type="entry name" value="TYRKINASE"/>
</dbReference>
<dbReference type="InterPro" id="IPR017441">
    <property type="entry name" value="Protein_kinase_ATP_BS"/>
</dbReference>
<feature type="domain" description="Ig-like" evidence="34">
    <location>
        <begin position="61"/>
        <end position="119"/>
    </location>
</feature>
<name>A0A674MJK0_TAKRU</name>
<dbReference type="SMART" id="SM00219">
    <property type="entry name" value="TyrKc"/>
    <property type="match status" value="1"/>
</dbReference>
<dbReference type="PROSITE" id="PS50835">
    <property type="entry name" value="IG_LIKE"/>
    <property type="match status" value="3"/>
</dbReference>
<feature type="glycosylation site" description="N-linked (GlcNAc...) asparagine" evidence="29">
    <location>
        <position position="340"/>
    </location>
</feature>
<dbReference type="Pfam" id="PF07714">
    <property type="entry name" value="PK_Tyr_Ser-Thr"/>
    <property type="match status" value="1"/>
</dbReference>
<evidence type="ECO:0000256" key="1">
    <source>
        <dbReference type="ARBA" id="ARBA00004251"/>
    </source>
</evidence>
<dbReference type="InterPro" id="IPR003598">
    <property type="entry name" value="Ig_sub2"/>
</dbReference>
<dbReference type="CDD" id="cd05857">
    <property type="entry name" value="IgI_2_FGFR"/>
    <property type="match status" value="1"/>
</dbReference>
<keyword evidence="14" id="KW-0832">Ubl conjugation</keyword>
<dbReference type="SMART" id="SM00409">
    <property type="entry name" value="IG"/>
    <property type="match status" value="3"/>
</dbReference>
<dbReference type="SUPFAM" id="SSF56112">
    <property type="entry name" value="Protein kinase-like (PK-like)"/>
    <property type="match status" value="1"/>
</dbReference>
<dbReference type="FunFam" id="3.30.200.20:FF:000011">
    <property type="entry name" value="Fibroblast growth factor receptor"/>
    <property type="match status" value="1"/>
</dbReference>
<keyword evidence="10" id="KW-0677">Repeat</keyword>
<evidence type="ECO:0000256" key="12">
    <source>
        <dbReference type="ARBA" id="ARBA00022777"/>
    </source>
</evidence>
<evidence type="ECO:0000256" key="10">
    <source>
        <dbReference type="ARBA" id="ARBA00022737"/>
    </source>
</evidence>
<evidence type="ECO:0000256" key="8">
    <source>
        <dbReference type="ARBA" id="ARBA00022703"/>
    </source>
</evidence>
<keyword evidence="17 25" id="KW-0472">Membrane</keyword>
<keyword evidence="13 25" id="KW-0067">ATP-binding</keyword>
<evidence type="ECO:0000256" key="29">
    <source>
        <dbReference type="PIRSR" id="PIRSR000628-4"/>
    </source>
</evidence>
<reference evidence="35 36" key="1">
    <citation type="journal article" date="2011" name="Genome Biol. Evol.">
        <title>Integration of the genetic map and genome assembly of fugu facilitates insights into distinct features of genome evolution in teleosts and mammals.</title>
        <authorList>
            <person name="Kai W."/>
            <person name="Kikuchi K."/>
            <person name="Tohari S."/>
            <person name="Chew A.K."/>
            <person name="Tay A."/>
            <person name="Fujiwara A."/>
            <person name="Hosoya S."/>
            <person name="Suetake H."/>
            <person name="Naruse K."/>
            <person name="Brenner S."/>
            <person name="Suzuki Y."/>
            <person name="Venkatesh B."/>
        </authorList>
    </citation>
    <scope>NUCLEOTIDE SEQUENCE [LARGE SCALE GENOMIC DNA]</scope>
</reference>
<evidence type="ECO:0000256" key="4">
    <source>
        <dbReference type="ARBA" id="ARBA00022475"/>
    </source>
</evidence>
<evidence type="ECO:0000256" key="27">
    <source>
        <dbReference type="PIRSR" id="PIRSR000628-2"/>
    </source>
</evidence>
<keyword evidence="5" id="KW-0597">Phosphoprotein</keyword>
<keyword evidence="20 25" id="KW-0675">Receptor</keyword>
<evidence type="ECO:0000256" key="22">
    <source>
        <dbReference type="ARBA" id="ARBA00023319"/>
    </source>
</evidence>
<dbReference type="InterPro" id="IPR016248">
    <property type="entry name" value="FGF_rcpt_fam"/>
</dbReference>
<dbReference type="InterPro" id="IPR003599">
    <property type="entry name" value="Ig_sub"/>
</dbReference>
<dbReference type="GO" id="GO:0031410">
    <property type="term" value="C:cytoplasmic vesicle"/>
    <property type="evidence" value="ECO:0007669"/>
    <property type="project" value="UniProtKB-SubCell"/>
</dbReference>
<feature type="domain" description="Ig-like" evidence="34">
    <location>
        <begin position="163"/>
        <end position="256"/>
    </location>
</feature>
<accession>A0A674MJK0</accession>
<feature type="binding site" evidence="27">
    <location>
        <begin position="567"/>
        <end position="569"/>
    </location>
    <ligand>
        <name>ATP</name>
        <dbReference type="ChEBI" id="CHEBI:30616"/>
    </ligand>
</feature>
<evidence type="ECO:0000256" key="25">
    <source>
        <dbReference type="PIRNR" id="PIRNR000628"/>
    </source>
</evidence>
<feature type="binding site" evidence="27 30">
    <location>
        <position position="519"/>
    </location>
    <ligand>
        <name>ATP</name>
        <dbReference type="ChEBI" id="CHEBI:30616"/>
    </ligand>
</feature>
<dbReference type="GeneTree" id="ENSGT00940000155447"/>
<feature type="glycosylation site" description="N-linked (GlcNAc...) asparagine" evidence="29">
    <location>
        <position position="131"/>
    </location>
</feature>
<dbReference type="CDD" id="cd05101">
    <property type="entry name" value="PTKc_FGFR2"/>
    <property type="match status" value="1"/>
</dbReference>
<feature type="binding site" evidence="27">
    <location>
        <position position="632"/>
    </location>
    <ligand>
        <name>ATP</name>
        <dbReference type="ChEBI" id="CHEBI:30616"/>
    </ligand>
</feature>
<evidence type="ECO:0000256" key="31">
    <source>
        <dbReference type="SAM" id="MobiDB-lite"/>
    </source>
</evidence>
<keyword evidence="16" id="KW-0333">Golgi apparatus</keyword>
<organism evidence="35 36">
    <name type="scientific">Takifugu rubripes</name>
    <name type="common">Japanese pufferfish</name>
    <name type="synonym">Fugu rubripes</name>
    <dbReference type="NCBI Taxonomy" id="31033"/>
    <lineage>
        <taxon>Eukaryota</taxon>
        <taxon>Metazoa</taxon>
        <taxon>Chordata</taxon>
        <taxon>Craniata</taxon>
        <taxon>Vertebrata</taxon>
        <taxon>Euteleostomi</taxon>
        <taxon>Actinopterygii</taxon>
        <taxon>Neopterygii</taxon>
        <taxon>Teleostei</taxon>
        <taxon>Neoteleostei</taxon>
        <taxon>Acanthomorphata</taxon>
        <taxon>Eupercaria</taxon>
        <taxon>Tetraodontiformes</taxon>
        <taxon>Tetradontoidea</taxon>
        <taxon>Tetraodontidae</taxon>
        <taxon>Takifugu</taxon>
    </lineage>
</organism>
<feature type="binding site" evidence="27">
    <location>
        <position position="573"/>
    </location>
    <ligand>
        <name>ATP</name>
        <dbReference type="ChEBI" id="CHEBI:30616"/>
    </ligand>
</feature>
<dbReference type="InterPro" id="IPR013098">
    <property type="entry name" value="Ig_I-set"/>
</dbReference>
<evidence type="ECO:0000256" key="32">
    <source>
        <dbReference type="SAM" id="Phobius"/>
    </source>
</evidence>
<evidence type="ECO:0000256" key="5">
    <source>
        <dbReference type="ARBA" id="ARBA00022553"/>
    </source>
</evidence>
<reference evidence="35" key="3">
    <citation type="submission" date="2025-09" db="UniProtKB">
        <authorList>
            <consortium name="Ensembl"/>
        </authorList>
    </citation>
    <scope>IDENTIFICATION</scope>
</reference>
<evidence type="ECO:0000256" key="6">
    <source>
        <dbReference type="ARBA" id="ARBA00022679"/>
    </source>
</evidence>
<evidence type="ECO:0000256" key="26">
    <source>
        <dbReference type="PIRSR" id="PIRSR000628-1"/>
    </source>
</evidence>
<dbReference type="InterPro" id="IPR036179">
    <property type="entry name" value="Ig-like_dom_sf"/>
</dbReference>
<feature type="region of interest" description="Disordered" evidence="31">
    <location>
        <begin position="786"/>
        <end position="807"/>
    </location>
</feature>
<dbReference type="FunFam" id="2.60.40.10:FF:000020">
    <property type="entry name" value="Fibroblast growth factor receptor"/>
    <property type="match status" value="1"/>
</dbReference>
<keyword evidence="18 25" id="KW-0829">Tyrosine-protein kinase</keyword>
<feature type="domain" description="Protein kinase" evidence="33">
    <location>
        <begin position="483"/>
        <end position="772"/>
    </location>
</feature>
<dbReference type="GO" id="GO:0033339">
    <property type="term" value="P:pectoral fin development"/>
    <property type="evidence" value="ECO:0007669"/>
    <property type="project" value="UniProtKB-ARBA"/>
</dbReference>
<keyword evidence="8" id="KW-0053">Apoptosis</keyword>
<keyword evidence="23" id="KW-0968">Cytoplasmic vesicle</keyword>
<keyword evidence="4" id="KW-1003">Cell membrane</keyword>
<evidence type="ECO:0000259" key="34">
    <source>
        <dbReference type="PROSITE" id="PS50835"/>
    </source>
</evidence>
<comment type="subcellular location">
    <subcellularLocation>
        <location evidence="1">Cell membrane</location>
        <topology evidence="1">Single-pass type I membrane protein</topology>
    </subcellularLocation>
    <subcellularLocation>
        <location evidence="2">Cytoplasmic vesicle</location>
    </subcellularLocation>
    <subcellularLocation>
        <location evidence="3">Golgi apparatus</location>
    </subcellularLocation>
</comment>
<evidence type="ECO:0000256" key="18">
    <source>
        <dbReference type="ARBA" id="ARBA00023137"/>
    </source>
</evidence>
<feature type="disulfide bond" evidence="28">
    <location>
        <begin position="188"/>
        <end position="240"/>
    </location>
</feature>
<dbReference type="Pfam" id="PF13927">
    <property type="entry name" value="Ig_3"/>
    <property type="match status" value="1"/>
</dbReference>
<dbReference type="EC" id="2.7.10.1" evidence="25"/>
<feature type="glycosylation site" description="N-linked (GlcNAc...) asparagine" evidence="29">
    <location>
        <position position="250"/>
    </location>
</feature>
<feature type="region of interest" description="Disordered" evidence="31">
    <location>
        <begin position="138"/>
        <end position="161"/>
    </location>
</feature>
<dbReference type="FunFam" id="2.60.40.10:FF:000252">
    <property type="entry name" value="Fibroblast growth factor receptor"/>
    <property type="match status" value="1"/>
</dbReference>
<keyword evidence="9" id="KW-0732">Signal</keyword>
<comment type="catalytic activity">
    <reaction evidence="24 25">
        <text>L-tyrosyl-[protein] + ATP = O-phospho-L-tyrosyl-[protein] + ADP + H(+)</text>
        <dbReference type="Rhea" id="RHEA:10596"/>
        <dbReference type="Rhea" id="RHEA-COMP:10136"/>
        <dbReference type="Rhea" id="RHEA-COMP:20101"/>
        <dbReference type="ChEBI" id="CHEBI:15378"/>
        <dbReference type="ChEBI" id="CHEBI:30616"/>
        <dbReference type="ChEBI" id="CHEBI:46858"/>
        <dbReference type="ChEBI" id="CHEBI:61978"/>
        <dbReference type="ChEBI" id="CHEBI:456216"/>
        <dbReference type="EC" id="2.7.10.1"/>
    </reaction>
</comment>
<evidence type="ECO:0000313" key="35">
    <source>
        <dbReference type="Ensembl" id="ENSTRUP00000061271.1"/>
    </source>
</evidence>
<dbReference type="InterPro" id="IPR000719">
    <property type="entry name" value="Prot_kinase_dom"/>
</dbReference>
<dbReference type="InterPro" id="IPR020635">
    <property type="entry name" value="Tyr_kinase_cat_dom"/>
</dbReference>
<dbReference type="GO" id="GO:0008284">
    <property type="term" value="P:positive regulation of cell population proliferation"/>
    <property type="evidence" value="ECO:0007669"/>
    <property type="project" value="InterPro"/>
</dbReference>
<dbReference type="PROSITE" id="PS50011">
    <property type="entry name" value="PROTEIN_KINASE_DOM"/>
    <property type="match status" value="1"/>
</dbReference>
<evidence type="ECO:0000256" key="21">
    <source>
        <dbReference type="ARBA" id="ARBA00023180"/>
    </source>
</evidence>
<comment type="similarity">
    <text evidence="25">Belongs to the protein kinase superfamily. Tyr protein kinase family. Fibroblast growth factor receptor subfamily.</text>
</comment>
<dbReference type="InterPro" id="IPR050122">
    <property type="entry name" value="RTK"/>
</dbReference>
<evidence type="ECO:0000256" key="11">
    <source>
        <dbReference type="ARBA" id="ARBA00022741"/>
    </source>
</evidence>
<keyword evidence="6 25" id="KW-0808">Transferase</keyword>
<feature type="disulfide bond" evidence="28">
    <location>
        <begin position="287"/>
        <end position="351"/>
    </location>
</feature>
<dbReference type="InterPro" id="IPR001245">
    <property type="entry name" value="Ser-Thr/Tyr_kinase_cat_dom"/>
</dbReference>
<keyword evidence="22" id="KW-0393">Immunoglobulin domain</keyword>
<evidence type="ECO:0000259" key="33">
    <source>
        <dbReference type="PROSITE" id="PS50011"/>
    </source>
</evidence>
<reference evidence="35" key="2">
    <citation type="submission" date="2025-08" db="UniProtKB">
        <authorList>
            <consortium name="Ensembl"/>
        </authorList>
    </citation>
    <scope>IDENTIFICATION</scope>
</reference>
<dbReference type="FunFam" id="2.60.40.10:FF:000016">
    <property type="entry name" value="Fibroblast growth factor receptor"/>
    <property type="match status" value="1"/>
</dbReference>
<dbReference type="Pfam" id="PF07679">
    <property type="entry name" value="I-set"/>
    <property type="match status" value="2"/>
</dbReference>
<dbReference type="GO" id="GO:0006915">
    <property type="term" value="P:apoptotic process"/>
    <property type="evidence" value="ECO:0007669"/>
    <property type="project" value="UniProtKB-KW"/>
</dbReference>
<dbReference type="GO" id="GO:0051216">
    <property type="term" value="P:cartilage development"/>
    <property type="evidence" value="ECO:0007669"/>
    <property type="project" value="UniProtKB-ARBA"/>
</dbReference>
<evidence type="ECO:0000256" key="20">
    <source>
        <dbReference type="ARBA" id="ARBA00023170"/>
    </source>
</evidence>
<feature type="compositionally biased region" description="Acidic residues" evidence="31">
    <location>
        <begin position="139"/>
        <end position="153"/>
    </location>
</feature>
<feature type="binding site" evidence="27">
    <location>
        <begin position="489"/>
        <end position="495"/>
    </location>
    <ligand>
        <name>ATP</name>
        <dbReference type="ChEBI" id="CHEBI:30616"/>
    </ligand>
</feature>
<dbReference type="GO" id="GO:0007507">
    <property type="term" value="P:heart development"/>
    <property type="evidence" value="ECO:0007669"/>
    <property type="project" value="UniProtKB-ARBA"/>
</dbReference>
<feature type="disulfide bond" evidence="28">
    <location>
        <begin position="73"/>
        <end position="118"/>
    </location>
</feature>
<dbReference type="GO" id="GO:0001889">
    <property type="term" value="P:liver development"/>
    <property type="evidence" value="ECO:0007669"/>
    <property type="project" value="UniProtKB-ARBA"/>
</dbReference>
<dbReference type="InterPro" id="IPR008266">
    <property type="entry name" value="Tyr_kinase_AS"/>
</dbReference>
<keyword evidence="11 25" id="KW-0547">Nucleotide-binding</keyword>
<evidence type="ECO:0000256" key="19">
    <source>
        <dbReference type="ARBA" id="ARBA00023157"/>
    </source>
</evidence>
<feature type="active site" description="Proton acceptor" evidence="26">
    <location>
        <position position="628"/>
    </location>
</feature>
<dbReference type="Ensembl" id="ENSTRUT00000087886.1">
    <property type="protein sequence ID" value="ENSTRUP00000061271.1"/>
    <property type="gene ID" value="ENSTRUG00000017610.3"/>
</dbReference>
<dbReference type="GO" id="GO:0017134">
    <property type="term" value="F:fibroblast growth factor binding"/>
    <property type="evidence" value="ECO:0007669"/>
    <property type="project" value="TreeGrafter"/>
</dbReference>
<dbReference type="InterPro" id="IPR011009">
    <property type="entry name" value="Kinase-like_dom_sf"/>
</dbReference>
<feature type="compositionally biased region" description="Low complexity" evidence="31">
    <location>
        <begin position="787"/>
        <end position="798"/>
    </location>
</feature>
<evidence type="ECO:0000256" key="30">
    <source>
        <dbReference type="PROSITE-ProRule" id="PRU10141"/>
    </source>
</evidence>
<evidence type="ECO:0000256" key="28">
    <source>
        <dbReference type="PIRSR" id="PIRSR000628-3"/>
    </source>
</evidence>
<dbReference type="PROSITE" id="PS00109">
    <property type="entry name" value="PROTEIN_KINASE_TYR"/>
    <property type="match status" value="1"/>
</dbReference>
<feature type="glycosylation site" description="N-linked (GlcNAc...) asparagine" evidence="29">
    <location>
        <position position="94"/>
    </location>
</feature>
<dbReference type="Gene3D" id="1.10.510.10">
    <property type="entry name" value="Transferase(Phosphotransferase) domain 1"/>
    <property type="match status" value="1"/>
</dbReference>
<dbReference type="PANTHER" id="PTHR24416">
    <property type="entry name" value="TYROSINE-PROTEIN KINASE RECEPTOR"/>
    <property type="match status" value="1"/>
</dbReference>
<evidence type="ECO:0000256" key="16">
    <source>
        <dbReference type="ARBA" id="ARBA00023034"/>
    </source>
</evidence>
<keyword evidence="12 25" id="KW-0418">Kinase</keyword>
<dbReference type="FunFam" id="1.10.510.10:FF:000007">
    <property type="entry name" value="Fibroblast growth factor receptor"/>
    <property type="match status" value="1"/>
</dbReference>
<keyword evidence="36" id="KW-1185">Reference proteome</keyword>
<evidence type="ECO:0000256" key="2">
    <source>
        <dbReference type="ARBA" id="ARBA00004541"/>
    </source>
</evidence>
<dbReference type="GO" id="GO:0045595">
    <property type="term" value="P:regulation of cell differentiation"/>
    <property type="evidence" value="ECO:0007669"/>
    <property type="project" value="UniProtKB-ARBA"/>
</dbReference>
<dbReference type="GO" id="GO:0005524">
    <property type="term" value="F:ATP binding"/>
    <property type="evidence" value="ECO:0007669"/>
    <property type="project" value="UniProtKB-UniRule"/>
</dbReference>
<dbReference type="GO" id="GO:0005794">
    <property type="term" value="C:Golgi apparatus"/>
    <property type="evidence" value="ECO:0007669"/>
    <property type="project" value="UniProtKB-SubCell"/>
</dbReference>
<protein>
    <recommendedName>
        <fullName evidence="25">Fibroblast growth factor receptor</fullName>
        <ecNumber evidence="25">2.7.10.1</ecNumber>
    </recommendedName>
</protein>
<keyword evidence="15 32" id="KW-1133">Transmembrane helix</keyword>
<dbReference type="Gene3D" id="2.60.40.10">
    <property type="entry name" value="Immunoglobulins"/>
    <property type="match status" value="3"/>
</dbReference>
<evidence type="ECO:0000256" key="15">
    <source>
        <dbReference type="ARBA" id="ARBA00022989"/>
    </source>
</evidence>
<sequence length="823" mass="91893">MNFPLFCGWLQTVKPFERTNCTTFKCVCVCVCACPWMAGTGFVVYGRNHLVFQHLVTPTVCSVHPGEVLKLSCPLPATGTISWTKDGSSLGANNRTLIEQEVLQIRDATPKDSGLYTCTSVGKDTVCFIVNVTDAISSGDDEDDTERSEDSGADGEQPTLGAPYWISSAKMEKKLHAVPAANTVKFRCAAGGNPEPKLRWLKNNRPFRQEDRMGGYKVRNQHWTLIMESVVPSDKGNYTCLVENEFGSINHTYTLDVVERSPHRPILQAGLPANTTVHVGEDARFVCKVYSDAQPHIQWLKHIAQNGSRFGPDGNPYVRVLKTAGVNTTDKEIEVLYLPNVTFEDAGEYTCLAGNSIGISFHTAWLTVLPAIEESHGPLSPHYVEIAIYCAGVFLIACMVGIVVVCRMRNTTKKPDFGGQPAVHKLSKQIPLRRQVSADSSSSMNSNTPLVRITTRRSSAHDEPIPEYDLPEDPRWEFTRDRLTLGKPLGEGCFGQVVMAEALGVDKDKPKEAVTVAVKMLKDDATEKELSDLVSEMEMMKMIGKHKNIINLLGACTQDGPLYVIVEYASKGNLREYLRARRPPGMEYSYDIARVSDEQLTFKDLVSCTYQVARGMEYLASQKCIHRDLAARNVLVTESNIMKIADFGLARDVHNIDYYKKTTNGRLPVKWMAPEALFDRVYTHQSDVWSFGVLMWEIFTLGGSPYPGIPVEELFKLLKEGHRMDKPGNCTNELYMMMKDCWHAISSQRPTFKQLVEDLDRILTLSSNEEYLDLCIPSEQYSPSFPDTRSSCSSGDDSVFSHDPLPDEPCLPKYQHINGNVKT</sequence>
<keyword evidence="21 29" id="KW-0325">Glycoprotein</keyword>
<dbReference type="SMART" id="SM00408">
    <property type="entry name" value="IGc2"/>
    <property type="match status" value="3"/>
</dbReference>
<feature type="binding site" evidence="27">
    <location>
        <position position="646"/>
    </location>
    <ligand>
        <name>ATP</name>
        <dbReference type="ChEBI" id="CHEBI:30616"/>
    </ligand>
</feature>
<dbReference type="PROSITE" id="PS00107">
    <property type="entry name" value="PROTEIN_KINASE_ATP"/>
    <property type="match status" value="1"/>
</dbReference>
<evidence type="ECO:0000313" key="36">
    <source>
        <dbReference type="Proteomes" id="UP000005226"/>
    </source>
</evidence>
<evidence type="ECO:0000256" key="23">
    <source>
        <dbReference type="ARBA" id="ARBA00023329"/>
    </source>
</evidence>
<dbReference type="GO" id="GO:0005886">
    <property type="term" value="C:plasma membrane"/>
    <property type="evidence" value="ECO:0007669"/>
    <property type="project" value="UniProtKB-SubCell"/>
</dbReference>
<dbReference type="GO" id="GO:0043235">
    <property type="term" value="C:receptor complex"/>
    <property type="evidence" value="ECO:0007669"/>
    <property type="project" value="TreeGrafter"/>
</dbReference>